<protein>
    <submittedName>
        <fullName evidence="1">Uncharacterized protein</fullName>
    </submittedName>
</protein>
<organism evidence="1 2">
    <name type="scientific">Magallana gigas</name>
    <name type="common">Pacific oyster</name>
    <name type="synonym">Crassostrea gigas</name>
    <dbReference type="NCBI Taxonomy" id="29159"/>
    <lineage>
        <taxon>Eukaryota</taxon>
        <taxon>Metazoa</taxon>
        <taxon>Spiralia</taxon>
        <taxon>Lophotrochozoa</taxon>
        <taxon>Mollusca</taxon>
        <taxon>Bivalvia</taxon>
        <taxon>Autobranchia</taxon>
        <taxon>Pteriomorphia</taxon>
        <taxon>Ostreida</taxon>
        <taxon>Ostreoidea</taxon>
        <taxon>Ostreidae</taxon>
        <taxon>Magallana</taxon>
    </lineage>
</organism>
<evidence type="ECO:0000313" key="2">
    <source>
        <dbReference type="Proteomes" id="UP000005408"/>
    </source>
</evidence>
<dbReference type="Proteomes" id="UP000005408">
    <property type="component" value="Unassembled WGS sequence"/>
</dbReference>
<dbReference type="AlphaFoldDB" id="A0A8W8I440"/>
<proteinExistence type="predicted"/>
<accession>A0A8W8I440</accession>
<name>A0A8W8I440_MAGGI</name>
<dbReference type="EnsemblMetazoa" id="G12236.1">
    <property type="protein sequence ID" value="G12236.1:cds"/>
    <property type="gene ID" value="G12236"/>
</dbReference>
<sequence length="142" mass="15775">MPVCNVGTGEAICEVLDGTFRKFDISWTNVVAFTSDNCNVMKGTNNSVLSRIKAVQPDVFDSDRCLMGCLKSEMERLLGNYLARFIKVSFFKENNVDLTQLPFCSDEAQLPDDLIAVGMSARSYLAEEGENIPIATPSRFFL</sequence>
<reference evidence="1" key="1">
    <citation type="submission" date="2022-08" db="UniProtKB">
        <authorList>
            <consortium name="EnsemblMetazoa"/>
        </authorList>
    </citation>
    <scope>IDENTIFICATION</scope>
    <source>
        <strain evidence="1">05x7-T-G4-1.051#20</strain>
    </source>
</reference>
<keyword evidence="2" id="KW-1185">Reference proteome</keyword>
<evidence type="ECO:0000313" key="1">
    <source>
        <dbReference type="EnsemblMetazoa" id="G12236.1:cds"/>
    </source>
</evidence>